<dbReference type="GO" id="GO:0046872">
    <property type="term" value="F:metal ion binding"/>
    <property type="evidence" value="ECO:0007669"/>
    <property type="project" value="UniProtKB-KW"/>
</dbReference>
<dbReference type="Pfam" id="PF25597">
    <property type="entry name" value="SH3_retrovirus"/>
    <property type="match status" value="1"/>
</dbReference>
<dbReference type="AlphaFoldDB" id="A0A699HGH7"/>
<dbReference type="Pfam" id="PF07727">
    <property type="entry name" value="RVT_2"/>
    <property type="match status" value="1"/>
</dbReference>
<dbReference type="InterPro" id="IPR001584">
    <property type="entry name" value="Integrase_cat-core"/>
</dbReference>
<feature type="compositionally biased region" description="Basic and acidic residues" evidence="4">
    <location>
        <begin position="253"/>
        <end position="269"/>
    </location>
</feature>
<feature type="region of interest" description="Disordered" evidence="4">
    <location>
        <begin position="252"/>
        <end position="303"/>
    </location>
</feature>
<feature type="domain" description="Integrase catalytic" evidence="5">
    <location>
        <begin position="19"/>
        <end position="190"/>
    </location>
</feature>
<accession>A0A699HGH7</accession>
<keyword evidence="3" id="KW-0378">Hydrolase</keyword>
<evidence type="ECO:0000256" key="4">
    <source>
        <dbReference type="SAM" id="MobiDB-lite"/>
    </source>
</evidence>
<dbReference type="InterPro" id="IPR012337">
    <property type="entry name" value="RNaseH-like_sf"/>
</dbReference>
<dbReference type="Gene3D" id="3.30.420.10">
    <property type="entry name" value="Ribonuclease H-like superfamily/Ribonuclease H"/>
    <property type="match status" value="1"/>
</dbReference>
<keyword evidence="2" id="KW-0479">Metal-binding</keyword>
<proteinExistence type="predicted"/>
<dbReference type="GO" id="GO:0008233">
    <property type="term" value="F:peptidase activity"/>
    <property type="evidence" value="ECO:0007669"/>
    <property type="project" value="UniProtKB-KW"/>
</dbReference>
<evidence type="ECO:0000313" key="6">
    <source>
        <dbReference type="EMBL" id="GEX89271.1"/>
    </source>
</evidence>
<dbReference type="InterPro" id="IPR036397">
    <property type="entry name" value="RNaseH_sf"/>
</dbReference>
<dbReference type="InterPro" id="IPR057670">
    <property type="entry name" value="SH3_retrovirus"/>
</dbReference>
<dbReference type="InterPro" id="IPR054722">
    <property type="entry name" value="PolX-like_BBD"/>
</dbReference>
<evidence type="ECO:0000256" key="3">
    <source>
        <dbReference type="ARBA" id="ARBA00022801"/>
    </source>
</evidence>
<dbReference type="EMBL" id="BKCJ010137169">
    <property type="protein sequence ID" value="GEX89271.1"/>
    <property type="molecule type" value="Genomic_DNA"/>
</dbReference>
<dbReference type="GO" id="GO:0015074">
    <property type="term" value="P:DNA integration"/>
    <property type="evidence" value="ECO:0007669"/>
    <property type="project" value="InterPro"/>
</dbReference>
<feature type="compositionally biased region" description="Polar residues" evidence="4">
    <location>
        <begin position="271"/>
        <end position="303"/>
    </location>
</feature>
<dbReference type="Pfam" id="PF22936">
    <property type="entry name" value="Pol_BBD"/>
    <property type="match status" value="1"/>
</dbReference>
<dbReference type="InterPro" id="IPR013103">
    <property type="entry name" value="RVT_2"/>
</dbReference>
<name>A0A699HGH7_TANCI</name>
<organism evidence="6">
    <name type="scientific">Tanacetum cinerariifolium</name>
    <name type="common">Dalmatian daisy</name>
    <name type="synonym">Chrysanthemum cinerariifolium</name>
    <dbReference type="NCBI Taxonomy" id="118510"/>
    <lineage>
        <taxon>Eukaryota</taxon>
        <taxon>Viridiplantae</taxon>
        <taxon>Streptophyta</taxon>
        <taxon>Embryophyta</taxon>
        <taxon>Tracheophyta</taxon>
        <taxon>Spermatophyta</taxon>
        <taxon>Magnoliopsida</taxon>
        <taxon>eudicotyledons</taxon>
        <taxon>Gunneridae</taxon>
        <taxon>Pentapetalae</taxon>
        <taxon>asterids</taxon>
        <taxon>campanulids</taxon>
        <taxon>Asterales</taxon>
        <taxon>Asteraceae</taxon>
        <taxon>Asteroideae</taxon>
        <taxon>Anthemideae</taxon>
        <taxon>Anthemidinae</taxon>
        <taxon>Tanacetum</taxon>
    </lineage>
</organism>
<dbReference type="PANTHER" id="PTHR42648:SF32">
    <property type="entry name" value="RIBONUCLEASE H-LIKE DOMAIN, GAG-PRE-INTEGRASE DOMAIN PROTEIN-RELATED"/>
    <property type="match status" value="1"/>
</dbReference>
<dbReference type="SUPFAM" id="SSF53098">
    <property type="entry name" value="Ribonuclease H-like"/>
    <property type="match status" value="1"/>
</dbReference>
<dbReference type="InterPro" id="IPR039537">
    <property type="entry name" value="Retrotran_Ty1/copia-like"/>
</dbReference>
<evidence type="ECO:0000256" key="1">
    <source>
        <dbReference type="ARBA" id="ARBA00022670"/>
    </source>
</evidence>
<comment type="caution">
    <text evidence="6">The sequence shown here is derived from an EMBL/GenBank/DDBJ whole genome shotgun (WGS) entry which is preliminary data.</text>
</comment>
<dbReference type="PROSITE" id="PS50994">
    <property type="entry name" value="INTEGRASE"/>
    <property type="match status" value="1"/>
</dbReference>
<dbReference type="PANTHER" id="PTHR42648">
    <property type="entry name" value="TRANSPOSASE, PUTATIVE-RELATED"/>
    <property type="match status" value="1"/>
</dbReference>
<feature type="non-terminal residue" evidence="6">
    <location>
        <position position="1"/>
    </location>
</feature>
<dbReference type="GO" id="GO:0003676">
    <property type="term" value="F:nucleic acid binding"/>
    <property type="evidence" value="ECO:0007669"/>
    <property type="project" value="InterPro"/>
</dbReference>
<reference evidence="6" key="1">
    <citation type="journal article" date="2019" name="Sci. Rep.">
        <title>Draft genome of Tanacetum cinerariifolium, the natural source of mosquito coil.</title>
        <authorList>
            <person name="Yamashiro T."/>
            <person name="Shiraishi A."/>
            <person name="Satake H."/>
            <person name="Nakayama K."/>
        </authorList>
    </citation>
    <scope>NUCLEOTIDE SEQUENCE</scope>
</reference>
<sequence>GHSHKRLKDQGYFDSGCSRHMIGNLSYLTNFKEFDRGYVAFGEGAKGGKITGKGIIRIATKVETSRILKSFIVEIENLVDKKVKIIRCDNETEYKNSIMNKFCKEKCIKKEHSVARTPLQNRVAKRRNKTLIKAARTILADSKLPFTFWAKAVNTTCYVQNRVLVVKPHFKTLYELFRGRTPVLSFMRPFGCHVIILNTLDHLGKFDGKLDEGFFVGYSTNSKAFRVYNTRTRKVEENLHINFLENKPIIADGDNKDNDGPCNESKIDNQECPNAENSTKDVNTAGPSINTASSNINTASPTVNTASQTDDFFGANNDMRSLDGVEVDISNISTTYHVPTTLDTRIHKDHSLDNVISDMQSGGFTQEEGIDYDEVFARVARIEAIRIFLAYASFMGFLVYQMDVKSAFLYGRIKEEVYVCQPPRFEDPDYPDKVYKELCTEFEELIHDKFQISLTGEITFFVGLQVKQKSDRIFNSQELDEILRKFKYADVKPANTPMDKEKALLKDSDGDDVDVHLYRSMIGSLMYLTSSKPNIMFVVYTCAKFQCKKQTVVAISTTKAEYVVAASCCGQIQKKNYVKARSMLLMPLLNEHLMTFNQYKDAKSLLDAITTRFGGNDATRKTQKTLLKQMYENFSA</sequence>
<evidence type="ECO:0000259" key="5">
    <source>
        <dbReference type="PROSITE" id="PS50994"/>
    </source>
</evidence>
<protein>
    <submittedName>
        <fullName evidence="6">Retrovirus-related Pol polyprotein from transposon TNT 1-94</fullName>
    </submittedName>
</protein>
<keyword evidence="1" id="KW-0645">Protease</keyword>
<evidence type="ECO:0000256" key="2">
    <source>
        <dbReference type="ARBA" id="ARBA00022723"/>
    </source>
</evidence>
<dbReference type="GO" id="GO:0006508">
    <property type="term" value="P:proteolysis"/>
    <property type="evidence" value="ECO:0007669"/>
    <property type="project" value="UniProtKB-KW"/>
</dbReference>
<gene>
    <name evidence="6" type="ORF">Tci_361246</name>
</gene>